<dbReference type="InterPro" id="IPR038690">
    <property type="entry name" value="NusG_2_sf"/>
</dbReference>
<protein>
    <submittedName>
        <fullName evidence="1">NusG domain II-containing protein</fullName>
    </submittedName>
</protein>
<sequence length="116" mass="12367">MRKHLPTLILSVSVAFCAIIALLLGYLLAPKAASATITGPGFSYSVSLSDDRVYAVEGKMGEMLIEVKDGKIGVKQSGCPNQYCVHQGFRDGGASIVCAYNEVMIGFQTSDYEVIA</sequence>
<reference evidence="1" key="2">
    <citation type="journal article" date="2021" name="PeerJ">
        <title>Extensive microbial diversity within the chicken gut microbiome revealed by metagenomics and culture.</title>
        <authorList>
            <person name="Gilroy R."/>
            <person name="Ravi A."/>
            <person name="Getino M."/>
            <person name="Pursley I."/>
            <person name="Horton D.L."/>
            <person name="Alikhan N.F."/>
            <person name="Baker D."/>
            <person name="Gharbi K."/>
            <person name="Hall N."/>
            <person name="Watson M."/>
            <person name="Adriaenssens E.M."/>
            <person name="Foster-Nyarko E."/>
            <person name="Jarju S."/>
            <person name="Secka A."/>
            <person name="Antonio M."/>
            <person name="Oren A."/>
            <person name="Chaudhuri R.R."/>
            <person name="La Ragione R."/>
            <person name="Hildebrand F."/>
            <person name="Pallen M.J."/>
        </authorList>
    </citation>
    <scope>NUCLEOTIDE SEQUENCE</scope>
    <source>
        <strain evidence="1">ChiGjej1B1-22543</strain>
    </source>
</reference>
<dbReference type="Pfam" id="PF07009">
    <property type="entry name" value="NusG_II"/>
    <property type="match status" value="1"/>
</dbReference>
<evidence type="ECO:0000313" key="1">
    <source>
        <dbReference type="EMBL" id="HIU45310.1"/>
    </source>
</evidence>
<dbReference type="Gene3D" id="2.60.320.10">
    <property type="entry name" value="N-utilization substance G protein NusG, insert domain"/>
    <property type="match status" value="1"/>
</dbReference>
<accession>A0A9D1LNT3</accession>
<reference evidence="1" key="1">
    <citation type="submission" date="2020-10" db="EMBL/GenBank/DDBJ databases">
        <authorList>
            <person name="Gilroy R."/>
        </authorList>
    </citation>
    <scope>NUCLEOTIDE SEQUENCE</scope>
    <source>
        <strain evidence="1">ChiGjej1B1-22543</strain>
    </source>
</reference>
<proteinExistence type="predicted"/>
<comment type="caution">
    <text evidence="1">The sequence shown here is derived from an EMBL/GenBank/DDBJ whole genome shotgun (WGS) entry which is preliminary data.</text>
</comment>
<gene>
    <name evidence="1" type="ORF">IAC52_03320</name>
</gene>
<organism evidence="1 2">
    <name type="scientific">Candidatus Alloenteromonas pullicola</name>
    <dbReference type="NCBI Taxonomy" id="2840784"/>
    <lineage>
        <taxon>Bacteria</taxon>
        <taxon>Bacillati</taxon>
        <taxon>Bacillota</taxon>
        <taxon>Bacillota incertae sedis</taxon>
        <taxon>Candidatus Alloenteromonas</taxon>
    </lineage>
</organism>
<name>A0A9D1LNT3_9FIRM</name>
<dbReference type="Proteomes" id="UP000824070">
    <property type="component" value="Unassembled WGS sequence"/>
</dbReference>
<evidence type="ECO:0000313" key="2">
    <source>
        <dbReference type="Proteomes" id="UP000824070"/>
    </source>
</evidence>
<dbReference type="AlphaFoldDB" id="A0A9D1LNT3"/>
<dbReference type="EMBL" id="DVMV01000023">
    <property type="protein sequence ID" value="HIU45310.1"/>
    <property type="molecule type" value="Genomic_DNA"/>
</dbReference>